<name>A0AAF0QMV9_SOLVR</name>
<dbReference type="SUPFAM" id="SSF53098">
    <property type="entry name" value="Ribonuclease H-like"/>
    <property type="match status" value="1"/>
</dbReference>
<dbReference type="InterPro" id="IPR036397">
    <property type="entry name" value="RNaseH_sf"/>
</dbReference>
<evidence type="ECO:0000313" key="2">
    <source>
        <dbReference type="Proteomes" id="UP001234989"/>
    </source>
</evidence>
<protein>
    <recommendedName>
        <fullName evidence="3">Integrase catalytic domain-containing protein</fullName>
    </recommendedName>
</protein>
<gene>
    <name evidence="1" type="ORF">MTR67_018618</name>
</gene>
<dbReference type="PANTHER" id="PTHR45835:SF91">
    <property type="entry name" value="RETROTRANSPOSON, TY3-GYPSY SUBCLASS-LIKE PROTEIN"/>
    <property type="match status" value="1"/>
</dbReference>
<dbReference type="PANTHER" id="PTHR45835">
    <property type="entry name" value="YALI0A06105P"/>
    <property type="match status" value="1"/>
</dbReference>
<proteinExistence type="predicted"/>
<accession>A0AAF0QMV9</accession>
<dbReference type="GO" id="GO:0003676">
    <property type="term" value="F:nucleic acid binding"/>
    <property type="evidence" value="ECO:0007669"/>
    <property type="project" value="InterPro"/>
</dbReference>
<evidence type="ECO:0008006" key="3">
    <source>
        <dbReference type="Google" id="ProtNLM"/>
    </source>
</evidence>
<dbReference type="EMBL" id="CP133615">
    <property type="protein sequence ID" value="WMV25233.1"/>
    <property type="molecule type" value="Genomic_DNA"/>
</dbReference>
<keyword evidence="2" id="KW-1185">Reference proteome</keyword>
<dbReference type="Gene3D" id="3.30.420.10">
    <property type="entry name" value="Ribonuclease H-like superfamily/Ribonuclease H"/>
    <property type="match status" value="1"/>
</dbReference>
<dbReference type="InterPro" id="IPR012337">
    <property type="entry name" value="RNaseH-like_sf"/>
</dbReference>
<organism evidence="1 2">
    <name type="scientific">Solanum verrucosum</name>
    <dbReference type="NCBI Taxonomy" id="315347"/>
    <lineage>
        <taxon>Eukaryota</taxon>
        <taxon>Viridiplantae</taxon>
        <taxon>Streptophyta</taxon>
        <taxon>Embryophyta</taxon>
        <taxon>Tracheophyta</taxon>
        <taxon>Spermatophyta</taxon>
        <taxon>Magnoliopsida</taxon>
        <taxon>eudicotyledons</taxon>
        <taxon>Gunneridae</taxon>
        <taxon>Pentapetalae</taxon>
        <taxon>asterids</taxon>
        <taxon>lamiids</taxon>
        <taxon>Solanales</taxon>
        <taxon>Solanaceae</taxon>
        <taxon>Solanoideae</taxon>
        <taxon>Solaneae</taxon>
        <taxon>Solanum</taxon>
    </lineage>
</organism>
<evidence type="ECO:0000313" key="1">
    <source>
        <dbReference type="EMBL" id="WMV25233.1"/>
    </source>
</evidence>
<sequence length="155" mass="17817">MDSNEGRVMVVMNGAKSSLVFEVKEKQDQDPILRELKANVHKQKVMAFQQGEDGVLKYQGRLCYQCTGLPRYRMQHDSIWVIVHRMTKSAYFLLVKTTFSVEDYAKLYIQEIKGLGLKVNLSIVFHSHTNGQVERTIQTLEDMLRACVINFKGMG</sequence>
<reference evidence="1" key="1">
    <citation type="submission" date="2023-08" db="EMBL/GenBank/DDBJ databases">
        <title>A de novo genome assembly of Solanum verrucosum Schlechtendal, a Mexican diploid species geographically isolated from the other diploid A-genome species in potato relatives.</title>
        <authorList>
            <person name="Hosaka K."/>
        </authorList>
    </citation>
    <scope>NUCLEOTIDE SEQUENCE</scope>
    <source>
        <tissue evidence="1">Young leaves</tissue>
    </source>
</reference>
<dbReference type="Proteomes" id="UP001234989">
    <property type="component" value="Chromosome 4"/>
</dbReference>
<dbReference type="AlphaFoldDB" id="A0AAF0QMV9"/>